<evidence type="ECO:0000313" key="7">
    <source>
        <dbReference type="Proteomes" id="UP000009374"/>
    </source>
</evidence>
<dbReference type="Proteomes" id="UP000009374">
    <property type="component" value="Unassembled WGS sequence"/>
</dbReference>
<dbReference type="GO" id="GO:0005886">
    <property type="term" value="C:plasma membrane"/>
    <property type="evidence" value="ECO:0007669"/>
    <property type="project" value="TreeGrafter"/>
</dbReference>
<proteinExistence type="inferred from homology"/>
<evidence type="ECO:0000256" key="2">
    <source>
        <dbReference type="ARBA" id="ARBA00022741"/>
    </source>
</evidence>
<feature type="domain" description="ABC transporter" evidence="5">
    <location>
        <begin position="5"/>
        <end position="225"/>
    </location>
</feature>
<dbReference type="Gene3D" id="3.40.50.300">
    <property type="entry name" value="P-loop containing nucleotide triphosphate hydrolases"/>
    <property type="match status" value="1"/>
</dbReference>
<evidence type="ECO:0000256" key="4">
    <source>
        <dbReference type="ARBA" id="ARBA00038388"/>
    </source>
</evidence>
<dbReference type="CDD" id="cd03255">
    <property type="entry name" value="ABC_MJ0796_LolCDE_FtsE"/>
    <property type="match status" value="1"/>
</dbReference>
<evidence type="ECO:0000259" key="5">
    <source>
        <dbReference type="PROSITE" id="PS50893"/>
    </source>
</evidence>
<dbReference type="InterPro" id="IPR003593">
    <property type="entry name" value="AAA+_ATPase"/>
</dbReference>
<name>C6I0M7_9BACT</name>
<dbReference type="GO" id="GO:0005524">
    <property type="term" value="F:ATP binding"/>
    <property type="evidence" value="ECO:0007669"/>
    <property type="project" value="UniProtKB-KW"/>
</dbReference>
<dbReference type="InterPro" id="IPR015854">
    <property type="entry name" value="ABC_transpr_LolD-like"/>
</dbReference>
<dbReference type="SUPFAM" id="SSF52540">
    <property type="entry name" value="P-loop containing nucleoside triphosphate hydrolases"/>
    <property type="match status" value="1"/>
</dbReference>
<dbReference type="InterPro" id="IPR003439">
    <property type="entry name" value="ABC_transporter-like_ATP-bd"/>
</dbReference>
<dbReference type="GO" id="GO:0022857">
    <property type="term" value="F:transmembrane transporter activity"/>
    <property type="evidence" value="ECO:0007669"/>
    <property type="project" value="UniProtKB-ARBA"/>
</dbReference>
<sequence length="225" mass="24816">MGIALRARGLGKSYGRPGAPVQKVLSELSFEIGEGEWVVIMGDSGSGKSTLLNVLAGIDPFDSGELFLDDLSWGPQNDEAKTLIRRREMGFVFQNYNLFPFLSAFDNVALPARLNGKNDRESVLSLLREVGLEGKAHKFPSELSGGEQQRVAIARALVHRPRLLLADEPTGALDHLTGERVLDLMKLLHKEFRPTIVMSTHSIEAARWGDRILHLRDGRFVSSAS</sequence>
<organism evidence="6 7">
    <name type="scientific">Leptospirillum ferrodiazotrophum</name>
    <dbReference type="NCBI Taxonomy" id="412449"/>
    <lineage>
        <taxon>Bacteria</taxon>
        <taxon>Pseudomonadati</taxon>
        <taxon>Nitrospirota</taxon>
        <taxon>Nitrospiria</taxon>
        <taxon>Nitrospirales</taxon>
        <taxon>Nitrospiraceae</taxon>
        <taxon>Leptospirillum</taxon>
    </lineage>
</organism>
<dbReference type="PROSITE" id="PS00211">
    <property type="entry name" value="ABC_TRANSPORTER_1"/>
    <property type="match status" value="1"/>
</dbReference>
<keyword evidence="3 6" id="KW-0067">ATP-binding</keyword>
<reference evidence="6 7" key="1">
    <citation type="journal article" date="2009" name="Appl. Environ. Microbiol.">
        <title>Community genomic and proteomic analyses of chemoautotrophic iron-oxidizing "Leptospirillum rubarum" (Group II) and "Leptospirillum ferrodiazotrophum" (Group III) bacteria in acid mine drainage biofilms.</title>
        <authorList>
            <person name="Goltsman D.S."/>
            <person name="Denef V.J."/>
            <person name="Singer S.W."/>
            <person name="VerBerkmoes N.C."/>
            <person name="Lefsrud M."/>
            <person name="Mueller R.S."/>
            <person name="Dick G.J."/>
            <person name="Sun C.L."/>
            <person name="Wheeler K.E."/>
            <person name="Zemla A."/>
            <person name="Baker B.J."/>
            <person name="Hauser L."/>
            <person name="Land M."/>
            <person name="Shah M.B."/>
            <person name="Thelen M.P."/>
            <person name="Hettich R.L."/>
            <person name="Banfield J.F."/>
        </authorList>
    </citation>
    <scope>NUCLEOTIDE SEQUENCE [LARGE SCALE GENOMIC DNA]</scope>
</reference>
<comment type="similarity">
    <text evidence="4">Belongs to the ABC transporter superfamily. Macrolide exporter (TC 3.A.1.122) family.</text>
</comment>
<gene>
    <name evidence="6" type="ORF">UBAL3_95680119</name>
</gene>
<dbReference type="InterPro" id="IPR025662">
    <property type="entry name" value="Sigma_54_int_dom_ATP-bd_1"/>
</dbReference>
<evidence type="ECO:0000256" key="3">
    <source>
        <dbReference type="ARBA" id="ARBA00022840"/>
    </source>
</evidence>
<evidence type="ECO:0000313" key="6">
    <source>
        <dbReference type="EMBL" id="EES51682.1"/>
    </source>
</evidence>
<keyword evidence="7" id="KW-1185">Reference proteome</keyword>
<dbReference type="AlphaFoldDB" id="C6I0M7"/>
<dbReference type="InterPro" id="IPR027417">
    <property type="entry name" value="P-loop_NTPase"/>
</dbReference>
<keyword evidence="1" id="KW-0813">Transport</keyword>
<dbReference type="InterPro" id="IPR017911">
    <property type="entry name" value="MacB-like_ATP-bd"/>
</dbReference>
<dbReference type="PROSITE" id="PS50893">
    <property type="entry name" value="ABC_TRANSPORTER_2"/>
    <property type="match status" value="1"/>
</dbReference>
<keyword evidence="2" id="KW-0547">Nucleotide-binding</keyword>
<dbReference type="FunFam" id="3.40.50.300:FF:000032">
    <property type="entry name" value="Export ABC transporter ATP-binding protein"/>
    <property type="match status" value="1"/>
</dbReference>
<dbReference type="Pfam" id="PF00005">
    <property type="entry name" value="ABC_tran"/>
    <property type="match status" value="1"/>
</dbReference>
<dbReference type="SMART" id="SM00382">
    <property type="entry name" value="AAA"/>
    <property type="match status" value="1"/>
</dbReference>
<protein>
    <submittedName>
        <fullName evidence="6">ABC transporter, ATP-binding protein</fullName>
    </submittedName>
</protein>
<dbReference type="InterPro" id="IPR017871">
    <property type="entry name" value="ABC_transporter-like_CS"/>
</dbReference>
<dbReference type="PROSITE" id="PS00675">
    <property type="entry name" value="SIGMA54_INTERACT_1"/>
    <property type="match status" value="1"/>
</dbReference>
<evidence type="ECO:0000256" key="1">
    <source>
        <dbReference type="ARBA" id="ARBA00022448"/>
    </source>
</evidence>
<dbReference type="GO" id="GO:0098796">
    <property type="term" value="C:membrane protein complex"/>
    <property type="evidence" value="ECO:0007669"/>
    <property type="project" value="UniProtKB-ARBA"/>
</dbReference>
<dbReference type="GO" id="GO:0016887">
    <property type="term" value="F:ATP hydrolysis activity"/>
    <property type="evidence" value="ECO:0007669"/>
    <property type="project" value="InterPro"/>
</dbReference>
<dbReference type="PANTHER" id="PTHR24220">
    <property type="entry name" value="IMPORT ATP-BINDING PROTEIN"/>
    <property type="match status" value="1"/>
</dbReference>
<accession>C6I0M7</accession>
<dbReference type="EMBL" id="GG693887">
    <property type="protein sequence ID" value="EES51682.1"/>
    <property type="molecule type" value="Genomic_DNA"/>
</dbReference>